<evidence type="ECO:0000313" key="5">
    <source>
        <dbReference type="EMBL" id="RXR22847.1"/>
    </source>
</evidence>
<feature type="signal peptide" evidence="2">
    <location>
        <begin position="1"/>
        <end position="18"/>
    </location>
</feature>
<protein>
    <submittedName>
        <fullName evidence="5">T9SS type A sorting domain-containing protein</fullName>
    </submittedName>
</protein>
<dbReference type="Pfam" id="PF24595">
    <property type="entry name" value="DUF7619"/>
    <property type="match status" value="1"/>
</dbReference>
<evidence type="ECO:0000259" key="4">
    <source>
        <dbReference type="Pfam" id="PF24595"/>
    </source>
</evidence>
<dbReference type="SUPFAM" id="SSF52058">
    <property type="entry name" value="L domain-like"/>
    <property type="match status" value="1"/>
</dbReference>
<dbReference type="OrthoDB" id="1110367at2"/>
<dbReference type="InterPro" id="IPR055353">
    <property type="entry name" value="DUF7619"/>
</dbReference>
<feature type="domain" description="DUF7619" evidence="4">
    <location>
        <begin position="745"/>
        <end position="875"/>
    </location>
</feature>
<dbReference type="EMBL" id="SBKN01000003">
    <property type="protein sequence ID" value="RXR22847.1"/>
    <property type="molecule type" value="Genomic_DNA"/>
</dbReference>
<name>A0A4Q1K9I0_9FLAO</name>
<evidence type="ECO:0000256" key="1">
    <source>
        <dbReference type="ARBA" id="ARBA00022729"/>
    </source>
</evidence>
<evidence type="ECO:0000313" key="6">
    <source>
        <dbReference type="Proteomes" id="UP000289857"/>
    </source>
</evidence>
<feature type="domain" description="Secretion system C-terminal sorting" evidence="3">
    <location>
        <begin position="895"/>
        <end position="960"/>
    </location>
</feature>
<dbReference type="InterPro" id="IPR026444">
    <property type="entry name" value="Secre_tail"/>
</dbReference>
<comment type="caution">
    <text evidence="5">The sequence shown here is derived from an EMBL/GenBank/DDBJ whole genome shotgun (WGS) entry which is preliminary data.</text>
</comment>
<feature type="chain" id="PRO_5020751258" evidence="2">
    <location>
        <begin position="19"/>
        <end position="963"/>
    </location>
</feature>
<dbReference type="InterPro" id="IPR032675">
    <property type="entry name" value="LRR_dom_sf"/>
</dbReference>
<dbReference type="RefSeq" id="WP_129461077.1">
    <property type="nucleotide sequence ID" value="NZ_SBKN01000003.1"/>
</dbReference>
<dbReference type="Gene3D" id="3.80.10.10">
    <property type="entry name" value="Ribonuclease Inhibitor"/>
    <property type="match status" value="1"/>
</dbReference>
<evidence type="ECO:0000256" key="2">
    <source>
        <dbReference type="SAM" id="SignalP"/>
    </source>
</evidence>
<proteinExistence type="predicted"/>
<sequence>MRNFYALCFALFAFTATAQIINFPDANFKAELLSSGPVNNIAMNSSNFNIKIDTNNDGEIQQSEALNVWRLDITNSGITNLSGLEYFTNLRKLYLFQNAISNYNFPQLTNLTTLHVSGSVFQNITNPNLVIPTNIQTLGLEGFNFTQEPDLTGFTQLTELNITNSGLNSFTAVSYPNIITFTLSGNNLTNIDFSSMINLKSLTIQNEPLSSIDLSSQNMLYVYFKNIPNLTTVNLSNSTNLNTVIIEDNPLLINFSMPQTNNNLTTLSLYNVLLTSVITSGYPNLSKFTLKAYTLTTPLDLSNNLNLTDFYYSGLPNMYYFNNSNLPNFHSLIGFTIKDTPINGSVNFTFNTNSSLTAVLDNNGITSAAIQNLNLINQNATLTLALRNNSNLSSFNASNIQNLYILLLDGCPISNLNVANCQTLVRLGLNNSLINTLDLSATSVFNLSISDNPNITSLNIKNGLNSILNNLSFQNCPNLQSICGDENEIAAIQSRITQYGYTNCFTNSYCTFATGGTAYQTNGTIRFDQNANGCAANDVLAANVRVNVSNGTTTETGFTNGVGAYGFSSNAGSYTITPVLENPTYFNLSPATGSVNFPTTASPATRDFCMTANGVKNDLEITLLPLNPARPGFNAKYMLVYKNKGNTTQSGTASLTFPNTVASLVTATPAVSSQTTSTLNWAFTNLLPFETRTIQLNFLLNTPTVTPALNGGDVLPYVATVTGASDQTPADNTLNFNQNVVNAYDPNDKTCLEGAVVGTDKIGQYVHYLIRFENTGNFAAQNIIVTDVIDTNKYDVTTLIPQLGSHPFRTRILQNNRVEFVFENINLPFDDANNDGYVAFKIKTKSTLVAGDTFSNSANIFFDYNYPILTNTATTLIQSLGLQETPNSAFALAQNPIDTQLVFANAQDITIQSVSIYSIQGQLMQVNMHPAASGIDVSALSSGTYLVKITTEQGSEVVKMVKK</sequence>
<dbReference type="Pfam" id="PF18962">
    <property type="entry name" value="Por_Secre_tail"/>
    <property type="match status" value="1"/>
</dbReference>
<keyword evidence="1 2" id="KW-0732">Signal</keyword>
<evidence type="ECO:0000259" key="3">
    <source>
        <dbReference type="Pfam" id="PF18962"/>
    </source>
</evidence>
<accession>A0A4Q1K9I0</accession>
<reference evidence="6" key="1">
    <citation type="submission" date="2019-01" db="EMBL/GenBank/DDBJ databases">
        <title>Cytophagaceae bacterium strain CAR-16.</title>
        <authorList>
            <person name="Chen W.-M."/>
        </authorList>
    </citation>
    <scope>NUCLEOTIDE SEQUENCE [LARGE SCALE GENOMIC DNA]</scope>
    <source>
        <strain evidence="6">WWJ-16</strain>
    </source>
</reference>
<keyword evidence="6" id="KW-1185">Reference proteome</keyword>
<organism evidence="5 6">
    <name type="scientific">Flavobacterium stagni</name>
    <dbReference type="NCBI Taxonomy" id="2506421"/>
    <lineage>
        <taxon>Bacteria</taxon>
        <taxon>Pseudomonadati</taxon>
        <taxon>Bacteroidota</taxon>
        <taxon>Flavobacteriia</taxon>
        <taxon>Flavobacteriales</taxon>
        <taxon>Flavobacteriaceae</taxon>
        <taxon>Flavobacterium</taxon>
    </lineage>
</organism>
<dbReference type="AlphaFoldDB" id="A0A4Q1K9I0"/>
<gene>
    <name evidence="5" type="ORF">EQG61_06340</name>
</gene>
<dbReference type="Proteomes" id="UP000289857">
    <property type="component" value="Unassembled WGS sequence"/>
</dbReference>
<dbReference type="NCBIfam" id="TIGR04183">
    <property type="entry name" value="Por_Secre_tail"/>
    <property type="match status" value="1"/>
</dbReference>